<sequence length="43" mass="4656">MCFSRRAAKVATLLAVIGVVVTVVRCRRGVEVWHVAAECDEGP</sequence>
<gene>
    <name evidence="1" type="ORF">MHEC_00070</name>
</gene>
<dbReference type="AlphaFoldDB" id="A0A7R7GP91"/>
<dbReference type="Proteomes" id="UP000595446">
    <property type="component" value="Chromosome"/>
</dbReference>
<proteinExistence type="predicted"/>
<evidence type="ECO:0000313" key="2">
    <source>
        <dbReference type="Proteomes" id="UP000595446"/>
    </source>
</evidence>
<keyword evidence="2" id="KW-1185">Reference proteome</keyword>
<dbReference type="EMBL" id="AP024237">
    <property type="protein sequence ID" value="BCO33574.1"/>
    <property type="molecule type" value="Genomic_DNA"/>
</dbReference>
<protein>
    <submittedName>
        <fullName evidence="1">Uncharacterized protein</fullName>
    </submittedName>
</protein>
<organism evidence="1 2">
    <name type="scientific">Mycobacterium heckeshornense</name>
    <dbReference type="NCBI Taxonomy" id="110505"/>
    <lineage>
        <taxon>Bacteria</taxon>
        <taxon>Bacillati</taxon>
        <taxon>Actinomycetota</taxon>
        <taxon>Actinomycetes</taxon>
        <taxon>Mycobacteriales</taxon>
        <taxon>Mycobacteriaceae</taxon>
        <taxon>Mycobacterium</taxon>
    </lineage>
</organism>
<evidence type="ECO:0000313" key="1">
    <source>
        <dbReference type="EMBL" id="BCO33574.1"/>
    </source>
</evidence>
<reference evidence="1 2" key="1">
    <citation type="submission" date="2020-12" db="EMBL/GenBank/DDBJ databases">
        <title>Complete genome sequence of Mycobacterium heckeshornense JCM 15655T, closely related to a pathogenic non-tuberculous mycobacterial species Mycobacterium xenopi.</title>
        <authorList>
            <person name="Yoshida M."/>
            <person name="Fukano H."/>
            <person name="Asakura T."/>
            <person name="Suzuki M."/>
            <person name="Hoshino Y."/>
        </authorList>
    </citation>
    <scope>NUCLEOTIDE SEQUENCE [LARGE SCALE GENOMIC DNA]</scope>
    <source>
        <strain evidence="1 2">JCM 15655</strain>
    </source>
</reference>
<accession>A0A7R7GP91</accession>
<name>A0A7R7GP91_9MYCO</name>